<gene>
    <name evidence="1" type="ORF">M422DRAFT_265676</name>
</gene>
<sequence length="784" mass="87920">MTVETLQTKLEKSNEANTILCKKNHALDMHLSHSQGQQERAVAKVRDEALNLELKEKGVVKDRIRNAAIRLLHLGVPTENVNSVIECVAEVAGMPVKESMSSWTVRHVIKEGGVAVQLQIAEAVKESNSITLSGDGTTHKNVNSTNHTAQKQLEGLQDQISSICVMYNEMVGSSHEKVDARSFPLKLQGICTDHAADQKLLVELLKDWKIKTDREVRGDEKLLSLPPEQFKAVLSMAYKADIEAMGGLDTWNALPESEQSSCKTGKYQELCLKLGQEIFKRLKPEEQEDSDRLVRVGCCMHKELNSIKGGTAEMQTAWDKLGLEGPMKYFNKDNSATFQVGDGVSKTRAADASQSGAIKLTSLAGSLFNHKDDKKGHQGSLVIFFEGKLGHSVRFQDTSNTRYQSHCEAAAELLVHREIYLAFLEEIKEKKENCTLNNMELNVYQDLQDLPTLSELTVLALFANTVSHPYMCRIRSPDQQTTNALDLGPLHSEVLSFMQCIIEDPDIILGEAVTEESASFDKKVWDQSEVFSSIMELKKTLPYLWELLVAFFAGAAVTWKRFTSEYETGGVIEKLSLEKRLQAWMLSTNDINEGALGSYRVTMRQAPNMTEETYNASTMSKMNGTLTWMEETCTPKDRASLHRKAREIDEQHLEKKRQKIQAEYNAEVVCKKREQDAVKKAKKDATTAKILTIIPIKTVEELEKKKPIVSELDIQLDWYRQVPGHSIPKKSVLGRKQLKIEALKSVIEHFKMQGFFYPGQGQVPDFSMVKNGTADKVEGCSNGN</sequence>
<organism evidence="1 2">
    <name type="scientific">Sphaerobolus stellatus (strain SS14)</name>
    <dbReference type="NCBI Taxonomy" id="990650"/>
    <lineage>
        <taxon>Eukaryota</taxon>
        <taxon>Fungi</taxon>
        <taxon>Dikarya</taxon>
        <taxon>Basidiomycota</taxon>
        <taxon>Agaricomycotina</taxon>
        <taxon>Agaricomycetes</taxon>
        <taxon>Phallomycetidae</taxon>
        <taxon>Geastrales</taxon>
        <taxon>Sphaerobolaceae</taxon>
        <taxon>Sphaerobolus</taxon>
    </lineage>
</organism>
<dbReference type="Proteomes" id="UP000054279">
    <property type="component" value="Unassembled WGS sequence"/>
</dbReference>
<keyword evidence="2" id="KW-1185">Reference proteome</keyword>
<evidence type="ECO:0000313" key="1">
    <source>
        <dbReference type="EMBL" id="KIJ32511.1"/>
    </source>
</evidence>
<dbReference type="HOGENOM" id="CLU_006824_0_0_1"/>
<evidence type="ECO:0000313" key="2">
    <source>
        <dbReference type="Proteomes" id="UP000054279"/>
    </source>
</evidence>
<protein>
    <submittedName>
        <fullName evidence="1">Uncharacterized protein</fullName>
    </submittedName>
</protein>
<dbReference type="EMBL" id="KN837226">
    <property type="protein sequence ID" value="KIJ32511.1"/>
    <property type="molecule type" value="Genomic_DNA"/>
</dbReference>
<accession>A0A0C9V502</accession>
<name>A0A0C9V502_SPHS4</name>
<reference evidence="1 2" key="1">
    <citation type="submission" date="2014-06" db="EMBL/GenBank/DDBJ databases">
        <title>Evolutionary Origins and Diversification of the Mycorrhizal Mutualists.</title>
        <authorList>
            <consortium name="DOE Joint Genome Institute"/>
            <consortium name="Mycorrhizal Genomics Consortium"/>
            <person name="Kohler A."/>
            <person name="Kuo A."/>
            <person name="Nagy L.G."/>
            <person name="Floudas D."/>
            <person name="Copeland A."/>
            <person name="Barry K.W."/>
            <person name="Cichocki N."/>
            <person name="Veneault-Fourrey C."/>
            <person name="LaButti K."/>
            <person name="Lindquist E.A."/>
            <person name="Lipzen A."/>
            <person name="Lundell T."/>
            <person name="Morin E."/>
            <person name="Murat C."/>
            <person name="Riley R."/>
            <person name="Ohm R."/>
            <person name="Sun H."/>
            <person name="Tunlid A."/>
            <person name="Henrissat B."/>
            <person name="Grigoriev I.V."/>
            <person name="Hibbett D.S."/>
            <person name="Martin F."/>
        </authorList>
    </citation>
    <scope>NUCLEOTIDE SEQUENCE [LARGE SCALE GENOMIC DNA]</scope>
    <source>
        <strain evidence="1 2">SS14</strain>
    </source>
</reference>
<proteinExistence type="predicted"/>
<dbReference type="OrthoDB" id="3052721at2759"/>
<dbReference type="AlphaFoldDB" id="A0A0C9V502"/>